<dbReference type="InterPro" id="IPR011659">
    <property type="entry name" value="WD40"/>
</dbReference>
<dbReference type="Pfam" id="PF00326">
    <property type="entry name" value="Peptidase_S9"/>
    <property type="match status" value="1"/>
</dbReference>
<dbReference type="GO" id="GO:0006508">
    <property type="term" value="P:proteolysis"/>
    <property type="evidence" value="ECO:0007669"/>
    <property type="project" value="InterPro"/>
</dbReference>
<evidence type="ECO:0000256" key="3">
    <source>
        <dbReference type="ARBA" id="ARBA00022825"/>
    </source>
</evidence>
<keyword evidence="3" id="KW-0720">Serine protease</keyword>
<keyword evidence="2" id="KW-0378">Hydrolase</keyword>
<dbReference type="Gene3D" id="2.130.10.10">
    <property type="entry name" value="YVTN repeat-like/Quinoprotein amine dehydrogenase"/>
    <property type="match status" value="1"/>
</dbReference>
<keyword evidence="6" id="KW-1185">Reference proteome</keyword>
<keyword evidence="1" id="KW-0732">Signal</keyword>
<evidence type="ECO:0000259" key="4">
    <source>
        <dbReference type="Pfam" id="PF00326"/>
    </source>
</evidence>
<dbReference type="InterPro" id="IPR011042">
    <property type="entry name" value="6-blade_b-propeller_TolB-like"/>
</dbReference>
<proteinExistence type="predicted"/>
<reference evidence="6" key="1">
    <citation type="submission" date="2016-03" db="EMBL/GenBank/DDBJ databases">
        <title>Complete genome sequence of the type strain Actinoalloteichus hymeniacidonis DSM 45092.</title>
        <authorList>
            <person name="Schaffert L."/>
            <person name="Albersmeier A."/>
            <person name="Winkler A."/>
            <person name="Kalinowski J."/>
            <person name="Zotchev S."/>
            <person name="Ruckert C."/>
        </authorList>
    </citation>
    <scope>NUCLEOTIDE SEQUENCE [LARGE SCALE GENOMIC DNA]</scope>
    <source>
        <strain evidence="6">HPA177(T) (DSM 45092(T))</strain>
    </source>
</reference>
<dbReference type="GO" id="GO:0004177">
    <property type="term" value="F:aminopeptidase activity"/>
    <property type="evidence" value="ECO:0007669"/>
    <property type="project" value="UniProtKB-KW"/>
</dbReference>
<keyword evidence="5" id="KW-0645">Protease</keyword>
<dbReference type="InterPro" id="IPR015943">
    <property type="entry name" value="WD40/YVTN_repeat-like_dom_sf"/>
</dbReference>
<dbReference type="SUPFAM" id="SSF53474">
    <property type="entry name" value="alpha/beta-Hydrolases"/>
    <property type="match status" value="1"/>
</dbReference>
<dbReference type="Gene3D" id="2.120.10.30">
    <property type="entry name" value="TolB, C-terminal domain"/>
    <property type="match status" value="1"/>
</dbReference>
<dbReference type="Proteomes" id="UP000095210">
    <property type="component" value="Chromosome"/>
</dbReference>
<dbReference type="Pfam" id="PF07676">
    <property type="entry name" value="PD40"/>
    <property type="match status" value="1"/>
</dbReference>
<evidence type="ECO:0000256" key="2">
    <source>
        <dbReference type="ARBA" id="ARBA00022801"/>
    </source>
</evidence>
<dbReference type="EMBL" id="CP014859">
    <property type="protein sequence ID" value="AOS64961.1"/>
    <property type="molecule type" value="Genomic_DNA"/>
</dbReference>
<dbReference type="KEGG" id="ahm:TL08_20850"/>
<name>A0AAC9HTR3_9PSEU</name>
<accession>A0AAC9HTR3</accession>
<organism evidence="5 6">
    <name type="scientific">Actinoalloteichus hymeniacidonis</name>
    <dbReference type="NCBI Taxonomy" id="340345"/>
    <lineage>
        <taxon>Bacteria</taxon>
        <taxon>Bacillati</taxon>
        <taxon>Actinomycetota</taxon>
        <taxon>Actinomycetes</taxon>
        <taxon>Pseudonocardiales</taxon>
        <taxon>Pseudonocardiaceae</taxon>
        <taxon>Actinoalloteichus</taxon>
    </lineage>
</organism>
<sequence length="691" mass="74604">MVTRCVINDSDTTGHPVCPYADLDAYAELPRLADLRLSPGGTRLVVGVAMLDATKTRHISTLWEVDPNGVEPARRLTRSEKGESAAGFTPDGDLLFASNRPAPGATEDADAAALWVQPASGDAQVIADPPGGVHGVLVAPTGTVLFGSGLLPSAVDLAEDAALRTRRKDTKVSAILHEEYPIRHWDHDIGPDRTRLFVAEIGTGPSDAQLTPRDLTGHVGRALGDGSDWDLAPDGKTVVSTWIVPEVTAAQRFTLVAIDVATGARRILADDPGHEYESPRISPDGTQVAAVVRRRSTPKDAGDTWLAVFPVAGGPQRDLTSEWDRRPNAPRWTPDGTALILAADDNGRAPLWRVDIATGKPTRLTEDDAAYSDIALSPDGAWLYALRSAIGAPPAPIRLAMIEGAIPEPLPGPAEALGRIAPPPGRLTEITATASDGTALRAWLALPGGAGPGAPAPLLLWIHGGPVMSMNAWSWRWNPWLAVAKGYAVVLPDPALSTGYGRDFIQRGWADWGNEPFTDLMTLADVAADRSDIDADRTAAMGASFGGYMANWVAGHTDRFAAIVTHASDWMLADANESGDVAHEFTREMTWEDGDRNSPHHAVDQITTPMLVIHGDKDYRVPIHEGIRLWRDLLVRSADDNGVTPHKFLYFPDENHWILAPQHTKLWYETVFAFLDHHVHGKPWRRPEILG</sequence>
<dbReference type="InterPro" id="IPR001375">
    <property type="entry name" value="Peptidase_S9_cat"/>
</dbReference>
<gene>
    <name evidence="5" type="ORF">TL08_20850</name>
</gene>
<dbReference type="GO" id="GO:0004252">
    <property type="term" value="F:serine-type endopeptidase activity"/>
    <property type="evidence" value="ECO:0007669"/>
    <property type="project" value="TreeGrafter"/>
</dbReference>
<dbReference type="AlphaFoldDB" id="A0AAC9HTR3"/>
<dbReference type="PANTHER" id="PTHR42776">
    <property type="entry name" value="SERINE PEPTIDASE S9 FAMILY MEMBER"/>
    <property type="match status" value="1"/>
</dbReference>
<dbReference type="PANTHER" id="PTHR42776:SF13">
    <property type="entry name" value="DIPEPTIDYL-PEPTIDASE 5"/>
    <property type="match status" value="1"/>
</dbReference>
<evidence type="ECO:0000313" key="5">
    <source>
        <dbReference type="EMBL" id="AOS64961.1"/>
    </source>
</evidence>
<evidence type="ECO:0000313" key="6">
    <source>
        <dbReference type="Proteomes" id="UP000095210"/>
    </source>
</evidence>
<keyword evidence="5" id="KW-0031">Aminopeptidase</keyword>
<dbReference type="Gene3D" id="3.40.50.1820">
    <property type="entry name" value="alpha/beta hydrolase"/>
    <property type="match status" value="1"/>
</dbReference>
<dbReference type="InterPro" id="IPR029058">
    <property type="entry name" value="AB_hydrolase_fold"/>
</dbReference>
<evidence type="ECO:0000256" key="1">
    <source>
        <dbReference type="ARBA" id="ARBA00022729"/>
    </source>
</evidence>
<dbReference type="SUPFAM" id="SSF82171">
    <property type="entry name" value="DPP6 N-terminal domain-like"/>
    <property type="match status" value="1"/>
</dbReference>
<feature type="domain" description="Peptidase S9 prolyl oligopeptidase catalytic" evidence="4">
    <location>
        <begin position="473"/>
        <end position="680"/>
    </location>
</feature>
<protein>
    <submittedName>
        <fullName evidence="5">Dipeptidyl aminopeptidase/acylaminoacyl peptidase</fullName>
    </submittedName>
</protein>